<evidence type="ECO:0000313" key="3">
    <source>
        <dbReference type="Proteomes" id="UP001195914"/>
    </source>
</evidence>
<keyword evidence="3" id="KW-1185">Reference proteome</keyword>
<protein>
    <submittedName>
        <fullName evidence="2">Uncharacterized protein</fullName>
    </submittedName>
</protein>
<reference evidence="2" key="2">
    <citation type="submission" date="2021-05" db="EMBL/GenBank/DDBJ databases">
        <authorList>
            <person name="Pain A."/>
        </authorList>
    </citation>
    <scope>NUCLEOTIDE SEQUENCE</scope>
    <source>
        <strain evidence="2">1802A</strain>
    </source>
</reference>
<dbReference type="EMBL" id="JAHBMH010000044">
    <property type="protein sequence ID" value="KAK1936520.1"/>
    <property type="molecule type" value="Genomic_DNA"/>
</dbReference>
<organism evidence="2 3">
    <name type="scientific">Babesia divergens</name>
    <dbReference type="NCBI Taxonomy" id="32595"/>
    <lineage>
        <taxon>Eukaryota</taxon>
        <taxon>Sar</taxon>
        <taxon>Alveolata</taxon>
        <taxon>Apicomplexa</taxon>
        <taxon>Aconoidasida</taxon>
        <taxon>Piroplasmida</taxon>
        <taxon>Babesiidae</taxon>
        <taxon>Babesia</taxon>
    </lineage>
</organism>
<evidence type="ECO:0000313" key="2">
    <source>
        <dbReference type="EMBL" id="KAK1936520.1"/>
    </source>
</evidence>
<dbReference type="AlphaFoldDB" id="A0AAD9GDN9"/>
<sequence>MSYRCWLHRSWPAVNIALRGYPATPAVLNISNRNHIRTFFGYRNPLNSFNGRLAAPLSGMNDSIITSKLRTGAKNCNAFSDDEERIARFAAEVIIEQLKQGNIRSNEKSLSLVLLMMVFTICGVTVLYVENLHSSLVEATGNIAGGLLHSNAFRELSMSFVKGIAEDFLNSPEMHELLKRKVNDLLRDCEPLVKDVIMRALQTEDVVNVSYEFSQTIATRLCKDPEIIEMVGQLLLDAINTETAVNGAAEWFVDLTQRKDTRDALVFLISDRILSDAKLQLDALDFCKGVTAQFLNDNDTIYEASQFIKTLLGRPALQAYLSQTLLDIVKQSVYPKWLFNPEGPKFSRLQHQMPGGDNGSMTSSLPPRFI</sequence>
<gene>
    <name evidence="2" type="ORF">X943_004001</name>
</gene>
<keyword evidence="1" id="KW-1133">Transmembrane helix</keyword>
<proteinExistence type="predicted"/>
<accession>A0AAD9GDN9</accession>
<dbReference type="Proteomes" id="UP001195914">
    <property type="component" value="Unassembled WGS sequence"/>
</dbReference>
<evidence type="ECO:0000256" key="1">
    <source>
        <dbReference type="SAM" id="Phobius"/>
    </source>
</evidence>
<keyword evidence="1" id="KW-0472">Membrane</keyword>
<comment type="caution">
    <text evidence="2">The sequence shown here is derived from an EMBL/GenBank/DDBJ whole genome shotgun (WGS) entry which is preliminary data.</text>
</comment>
<feature type="transmembrane region" description="Helical" evidence="1">
    <location>
        <begin position="109"/>
        <end position="129"/>
    </location>
</feature>
<dbReference type="PANTHER" id="PTHR37935">
    <property type="entry name" value="CHROMOSOME UNDETERMINED SCAFFOLD_14, WHOLE GENOME SHOTGUN SEQUENCE"/>
    <property type="match status" value="1"/>
</dbReference>
<keyword evidence="1" id="KW-0812">Transmembrane</keyword>
<dbReference type="PANTHER" id="PTHR37935:SF1">
    <property type="entry name" value="CHROMOSOME UNDETERMINED SCAFFOLD_14, WHOLE GENOME SHOTGUN SEQUENCE"/>
    <property type="match status" value="1"/>
</dbReference>
<reference evidence="2" key="1">
    <citation type="journal article" date="2014" name="Nucleic Acids Res.">
        <title>The evolutionary dynamics of variant antigen genes in Babesia reveal a history of genomic innovation underlying host-parasite interaction.</title>
        <authorList>
            <person name="Jackson A.P."/>
            <person name="Otto T.D."/>
            <person name="Darby A."/>
            <person name="Ramaprasad A."/>
            <person name="Xia D."/>
            <person name="Echaide I.E."/>
            <person name="Farber M."/>
            <person name="Gahlot S."/>
            <person name="Gamble J."/>
            <person name="Gupta D."/>
            <person name="Gupta Y."/>
            <person name="Jackson L."/>
            <person name="Malandrin L."/>
            <person name="Malas T.B."/>
            <person name="Moussa E."/>
            <person name="Nair M."/>
            <person name="Reid A.J."/>
            <person name="Sanders M."/>
            <person name="Sharma J."/>
            <person name="Tracey A."/>
            <person name="Quail M.A."/>
            <person name="Weir W."/>
            <person name="Wastling J.M."/>
            <person name="Hall N."/>
            <person name="Willadsen P."/>
            <person name="Lingelbach K."/>
            <person name="Shiels B."/>
            <person name="Tait A."/>
            <person name="Berriman M."/>
            <person name="Allred D.R."/>
            <person name="Pain A."/>
        </authorList>
    </citation>
    <scope>NUCLEOTIDE SEQUENCE</scope>
    <source>
        <strain evidence="2">1802A</strain>
    </source>
</reference>
<name>A0AAD9GDN9_BABDI</name>